<accession>A0ACB9YSB2</accession>
<organism evidence="1 2">
    <name type="scientific">Hypoxylon rubiginosum</name>
    <dbReference type="NCBI Taxonomy" id="110542"/>
    <lineage>
        <taxon>Eukaryota</taxon>
        <taxon>Fungi</taxon>
        <taxon>Dikarya</taxon>
        <taxon>Ascomycota</taxon>
        <taxon>Pezizomycotina</taxon>
        <taxon>Sordariomycetes</taxon>
        <taxon>Xylariomycetidae</taxon>
        <taxon>Xylariales</taxon>
        <taxon>Hypoxylaceae</taxon>
        <taxon>Hypoxylon</taxon>
    </lineage>
</organism>
<evidence type="ECO:0000313" key="2">
    <source>
        <dbReference type="Proteomes" id="UP001497700"/>
    </source>
</evidence>
<name>A0ACB9YSB2_9PEZI</name>
<protein>
    <submittedName>
        <fullName evidence="1">Uncharacterized protein</fullName>
    </submittedName>
</protein>
<dbReference type="Proteomes" id="UP001497700">
    <property type="component" value="Unassembled WGS sequence"/>
</dbReference>
<sequence length="190" mass="21771">MEQSNVHDTTVEDQGERRPSISKAYLFWETVKFLGLSLMTGVNAGLFWHGRDGDWHGVLSVAVTWFFFACLLVIVYKESKGDHRESAAAAGAARAELDLERGLVVIGEKSSGGVHDEWSGGVEEEYEEEEYEEKYEEEYEEEYGEKPEYFVEESSGDFAEQPEYYVNDTVEYFVGEESQDQEYVPSHLTW</sequence>
<proteinExistence type="predicted"/>
<dbReference type="EMBL" id="MU393535">
    <property type="protein sequence ID" value="KAI4862068.1"/>
    <property type="molecule type" value="Genomic_DNA"/>
</dbReference>
<evidence type="ECO:0000313" key="1">
    <source>
        <dbReference type="EMBL" id="KAI4862068.1"/>
    </source>
</evidence>
<keyword evidence="2" id="KW-1185">Reference proteome</keyword>
<comment type="caution">
    <text evidence="1">The sequence shown here is derived from an EMBL/GenBank/DDBJ whole genome shotgun (WGS) entry which is preliminary data.</text>
</comment>
<reference evidence="1 2" key="1">
    <citation type="journal article" date="2022" name="New Phytol.">
        <title>Ecological generalism drives hyperdiversity of secondary metabolite gene clusters in xylarialean endophytes.</title>
        <authorList>
            <person name="Franco M.E.E."/>
            <person name="Wisecaver J.H."/>
            <person name="Arnold A.E."/>
            <person name="Ju Y.M."/>
            <person name="Slot J.C."/>
            <person name="Ahrendt S."/>
            <person name="Moore L.P."/>
            <person name="Eastman K.E."/>
            <person name="Scott K."/>
            <person name="Konkel Z."/>
            <person name="Mondo S.J."/>
            <person name="Kuo A."/>
            <person name="Hayes R.D."/>
            <person name="Haridas S."/>
            <person name="Andreopoulos B."/>
            <person name="Riley R."/>
            <person name="LaButti K."/>
            <person name="Pangilinan J."/>
            <person name="Lipzen A."/>
            <person name="Amirebrahimi M."/>
            <person name="Yan J."/>
            <person name="Adam C."/>
            <person name="Keymanesh K."/>
            <person name="Ng V."/>
            <person name="Louie K."/>
            <person name="Northen T."/>
            <person name="Drula E."/>
            <person name="Henrissat B."/>
            <person name="Hsieh H.M."/>
            <person name="Youens-Clark K."/>
            <person name="Lutzoni F."/>
            <person name="Miadlikowska J."/>
            <person name="Eastwood D.C."/>
            <person name="Hamelin R.C."/>
            <person name="Grigoriev I.V."/>
            <person name="U'Ren J.M."/>
        </authorList>
    </citation>
    <scope>NUCLEOTIDE SEQUENCE [LARGE SCALE GENOMIC DNA]</scope>
    <source>
        <strain evidence="1 2">CBS 119005</strain>
    </source>
</reference>
<gene>
    <name evidence="1" type="ORF">F4820DRAFT_38741</name>
</gene>